<comment type="pathway">
    <text evidence="1">Purine metabolism; ppGpp biosynthesis; ppGpp from GTP: step 1/2.</text>
</comment>
<gene>
    <name evidence="9" type="ORF">FD06_GL000938</name>
</gene>
<name>A0A0R2ANV8_9LACO</name>
<comment type="subunit">
    <text evidence="3">Homotetramer.</text>
</comment>
<dbReference type="FunFam" id="3.30.460.10:FF:000012">
    <property type="entry name" value="GTP pyrophosphokinase YjbM"/>
    <property type="match status" value="1"/>
</dbReference>
<keyword evidence="6" id="KW-0418">Kinase</keyword>
<keyword evidence="5" id="KW-0547">Nucleotide-binding</keyword>
<evidence type="ECO:0000256" key="1">
    <source>
        <dbReference type="ARBA" id="ARBA00004976"/>
    </source>
</evidence>
<evidence type="ECO:0000256" key="7">
    <source>
        <dbReference type="ARBA" id="ARBA00022840"/>
    </source>
</evidence>
<dbReference type="Gene3D" id="3.30.460.10">
    <property type="entry name" value="Beta Polymerase, domain 2"/>
    <property type="match status" value="1"/>
</dbReference>
<dbReference type="AlphaFoldDB" id="A0A0R2ANV8"/>
<dbReference type="GO" id="GO:0015970">
    <property type="term" value="P:guanosine tetraphosphate biosynthetic process"/>
    <property type="evidence" value="ECO:0007669"/>
    <property type="project" value="UniProtKB-UniPathway"/>
</dbReference>
<dbReference type="InterPro" id="IPR052366">
    <property type="entry name" value="GTP_Pyrophosphokinase"/>
</dbReference>
<dbReference type="EMBL" id="AYYQ01000018">
    <property type="protein sequence ID" value="KRM68621.1"/>
    <property type="molecule type" value="Genomic_DNA"/>
</dbReference>
<feature type="domain" description="RelA/SpoT" evidence="8">
    <location>
        <begin position="48"/>
        <end position="169"/>
    </location>
</feature>
<sequence>MVVKNMEEWDAFLFPYQQAVSELKIKLRGIKKEFERNRQTAPIEFVTGRVKPVSSIKEKMVRRYISEDRLAQDMEDIAGLRIICPFVDDIYKVVDILRKRGDLNILEERDYVHNAKNSGYRSYHIVFEYGIDLYNGEKSILAEIQIRTLAMNFWATVEHSLGYKHKGEFPDDLKKRLQIAATKTFKLDEDMLKIKDELEYINSSDSNIKDDE</sequence>
<keyword evidence="10" id="KW-1185">Reference proteome</keyword>
<dbReference type="STRING" id="1423781.FD06_GL000938"/>
<reference evidence="9 10" key="1">
    <citation type="journal article" date="2015" name="Genome Announc.">
        <title>Expanding the biotechnology potential of lactobacilli through comparative genomics of 213 strains and associated genera.</title>
        <authorList>
            <person name="Sun Z."/>
            <person name="Harris H.M."/>
            <person name="McCann A."/>
            <person name="Guo C."/>
            <person name="Argimon S."/>
            <person name="Zhang W."/>
            <person name="Yang X."/>
            <person name="Jeffery I.B."/>
            <person name="Cooney J.C."/>
            <person name="Kagawa T.F."/>
            <person name="Liu W."/>
            <person name="Song Y."/>
            <person name="Salvetti E."/>
            <person name="Wrobel A."/>
            <person name="Rasinkangas P."/>
            <person name="Parkhill J."/>
            <person name="Rea M.C."/>
            <person name="O'Sullivan O."/>
            <person name="Ritari J."/>
            <person name="Douillard F.P."/>
            <person name="Paul Ross R."/>
            <person name="Yang R."/>
            <person name="Briner A.E."/>
            <person name="Felis G.E."/>
            <person name="de Vos W.M."/>
            <person name="Barrangou R."/>
            <person name="Klaenhammer T.R."/>
            <person name="Caufield P.W."/>
            <person name="Cui Y."/>
            <person name="Zhang H."/>
            <person name="O'Toole P.W."/>
        </authorList>
    </citation>
    <scope>NUCLEOTIDE SEQUENCE [LARGE SCALE GENOMIC DNA]</scope>
    <source>
        <strain evidence="9 10">DSM 23829</strain>
    </source>
</reference>
<comment type="caution">
    <text evidence="9">The sequence shown here is derived from an EMBL/GenBank/DDBJ whole genome shotgun (WGS) entry which is preliminary data.</text>
</comment>
<organism evidence="9 10">
    <name type="scientific">Apilactobacillus ozensis DSM 23829 = JCM 17196</name>
    <dbReference type="NCBI Taxonomy" id="1423781"/>
    <lineage>
        <taxon>Bacteria</taxon>
        <taxon>Bacillati</taxon>
        <taxon>Bacillota</taxon>
        <taxon>Bacilli</taxon>
        <taxon>Lactobacillales</taxon>
        <taxon>Lactobacillaceae</taxon>
        <taxon>Apilactobacillus</taxon>
    </lineage>
</organism>
<dbReference type="Proteomes" id="UP000052012">
    <property type="component" value="Unassembled WGS sequence"/>
</dbReference>
<evidence type="ECO:0000313" key="10">
    <source>
        <dbReference type="Proteomes" id="UP000052012"/>
    </source>
</evidence>
<dbReference type="GO" id="GO:0016301">
    <property type="term" value="F:kinase activity"/>
    <property type="evidence" value="ECO:0007669"/>
    <property type="project" value="UniProtKB-KW"/>
</dbReference>
<protein>
    <submittedName>
        <fullName evidence="9">RelA SpoT domain protein</fullName>
    </submittedName>
</protein>
<dbReference type="PANTHER" id="PTHR47837">
    <property type="entry name" value="GTP PYROPHOSPHOKINASE YJBM"/>
    <property type="match status" value="1"/>
</dbReference>
<keyword evidence="7" id="KW-0067">ATP-binding</keyword>
<dbReference type="SUPFAM" id="SSF81301">
    <property type="entry name" value="Nucleotidyltransferase"/>
    <property type="match status" value="1"/>
</dbReference>
<evidence type="ECO:0000256" key="5">
    <source>
        <dbReference type="ARBA" id="ARBA00022741"/>
    </source>
</evidence>
<dbReference type="SMART" id="SM00954">
    <property type="entry name" value="RelA_SpoT"/>
    <property type="match status" value="1"/>
</dbReference>
<accession>A0A0R2ANV8</accession>
<evidence type="ECO:0000256" key="2">
    <source>
        <dbReference type="ARBA" id="ARBA00007476"/>
    </source>
</evidence>
<dbReference type="UniPathway" id="UPA00908">
    <property type="reaction ID" value="UER00884"/>
</dbReference>
<evidence type="ECO:0000256" key="6">
    <source>
        <dbReference type="ARBA" id="ARBA00022777"/>
    </source>
</evidence>
<keyword evidence="4" id="KW-0808">Transferase</keyword>
<dbReference type="GO" id="GO:0005524">
    <property type="term" value="F:ATP binding"/>
    <property type="evidence" value="ECO:0007669"/>
    <property type="project" value="UniProtKB-KW"/>
</dbReference>
<dbReference type="PATRIC" id="fig|1423781.4.peg.975"/>
<proteinExistence type="inferred from homology"/>
<evidence type="ECO:0000256" key="4">
    <source>
        <dbReference type="ARBA" id="ARBA00022679"/>
    </source>
</evidence>
<dbReference type="PANTHER" id="PTHR47837:SF1">
    <property type="entry name" value="GTP PYROPHOSPHOKINASE YJBM"/>
    <property type="match status" value="1"/>
</dbReference>
<evidence type="ECO:0000313" key="9">
    <source>
        <dbReference type="EMBL" id="KRM68621.1"/>
    </source>
</evidence>
<dbReference type="InterPro" id="IPR043519">
    <property type="entry name" value="NT_sf"/>
</dbReference>
<dbReference type="InterPro" id="IPR007685">
    <property type="entry name" value="RelA_SpoT"/>
</dbReference>
<evidence type="ECO:0000256" key="3">
    <source>
        <dbReference type="ARBA" id="ARBA00011881"/>
    </source>
</evidence>
<dbReference type="CDD" id="cd05399">
    <property type="entry name" value="NT_Rel-Spo_like"/>
    <property type="match status" value="1"/>
</dbReference>
<dbReference type="Gene3D" id="1.10.287.860">
    <property type="entry name" value="Nucleotidyltransferase"/>
    <property type="match status" value="1"/>
</dbReference>
<dbReference type="Pfam" id="PF04607">
    <property type="entry name" value="RelA_SpoT"/>
    <property type="match status" value="1"/>
</dbReference>
<comment type="similarity">
    <text evidence="2">Belongs to the RelA/SpoT family.</text>
</comment>
<evidence type="ECO:0000259" key="8">
    <source>
        <dbReference type="SMART" id="SM00954"/>
    </source>
</evidence>